<evidence type="ECO:0000256" key="1">
    <source>
        <dbReference type="SAM" id="MobiDB-lite"/>
    </source>
</evidence>
<evidence type="ECO:0000313" key="2">
    <source>
        <dbReference type="Proteomes" id="UP000085678"/>
    </source>
</evidence>
<dbReference type="AlphaFoldDB" id="A0A1S3HHH8"/>
<name>A0A1S3HHH8_LINAN</name>
<dbReference type="GeneID" id="106155320"/>
<gene>
    <name evidence="3" type="primary">LOC106155320</name>
</gene>
<dbReference type="InParanoid" id="A0A1S3HHH8"/>
<dbReference type="RefSeq" id="XP_013385558.1">
    <property type="nucleotide sequence ID" value="XM_013530104.1"/>
</dbReference>
<protein>
    <submittedName>
        <fullName evidence="3">Serine/threonine-protein kinase Nek10-like</fullName>
    </submittedName>
</protein>
<reference evidence="3" key="1">
    <citation type="submission" date="2025-08" db="UniProtKB">
        <authorList>
            <consortium name="RefSeq"/>
        </authorList>
    </citation>
    <scope>IDENTIFICATION</scope>
    <source>
        <tissue evidence="3">Gonads</tissue>
    </source>
</reference>
<evidence type="ECO:0000313" key="3">
    <source>
        <dbReference type="RefSeq" id="XP_013385558.1"/>
    </source>
</evidence>
<dbReference type="KEGG" id="lak:106155320"/>
<accession>A0A1S3HHH8</accession>
<feature type="region of interest" description="Disordered" evidence="1">
    <location>
        <begin position="99"/>
        <end position="119"/>
    </location>
</feature>
<proteinExistence type="predicted"/>
<sequence length="119" mass="13221">MFAPQSTSFNLKSELKKLLIGSQEVIDLNFGPSDMSMLSKQASLEQDAVTTNTEKPAITHTLEHHDSEGITYEKLHTIIESVLVESGYYDMSPNAHQRRMPLGPIGGSDSFRRTPSIIE</sequence>
<dbReference type="OrthoDB" id="248923at2759"/>
<dbReference type="Proteomes" id="UP000085678">
    <property type="component" value="Unplaced"/>
</dbReference>
<dbReference type="STRING" id="7574.A0A1S3HHH8"/>
<keyword evidence="2" id="KW-1185">Reference proteome</keyword>
<organism evidence="2 3">
    <name type="scientific">Lingula anatina</name>
    <name type="common">Brachiopod</name>
    <name type="synonym">Lingula unguis</name>
    <dbReference type="NCBI Taxonomy" id="7574"/>
    <lineage>
        <taxon>Eukaryota</taxon>
        <taxon>Metazoa</taxon>
        <taxon>Spiralia</taxon>
        <taxon>Lophotrochozoa</taxon>
        <taxon>Brachiopoda</taxon>
        <taxon>Linguliformea</taxon>
        <taxon>Lingulata</taxon>
        <taxon>Lingulida</taxon>
        <taxon>Linguloidea</taxon>
        <taxon>Lingulidae</taxon>
        <taxon>Lingula</taxon>
    </lineage>
</organism>